<keyword evidence="6" id="KW-1185">Reference proteome</keyword>
<dbReference type="PANTHER" id="PTHR35366:SF3">
    <property type="entry name" value="CW-TYPE DOMAIN-CONTAINING PROTEIN"/>
    <property type="match status" value="1"/>
</dbReference>
<proteinExistence type="predicted"/>
<evidence type="ECO:0000259" key="4">
    <source>
        <dbReference type="SMART" id="SM00256"/>
    </source>
</evidence>
<dbReference type="STRING" id="31234.E3LJ09"/>
<evidence type="ECO:0000313" key="6">
    <source>
        <dbReference type="Proteomes" id="UP000008281"/>
    </source>
</evidence>
<dbReference type="eggNOG" id="ENOG502T3H9">
    <property type="taxonomic scope" value="Eukaryota"/>
</dbReference>
<dbReference type="AlphaFoldDB" id="E3LJ09"/>
<dbReference type="OrthoDB" id="5824619at2759"/>
<organism evidence="6">
    <name type="scientific">Caenorhabditis remanei</name>
    <name type="common">Caenorhabditis vulgaris</name>
    <dbReference type="NCBI Taxonomy" id="31234"/>
    <lineage>
        <taxon>Eukaryota</taxon>
        <taxon>Metazoa</taxon>
        <taxon>Ecdysozoa</taxon>
        <taxon>Nematoda</taxon>
        <taxon>Chromadorea</taxon>
        <taxon>Rhabditida</taxon>
        <taxon>Rhabditina</taxon>
        <taxon>Rhabditomorpha</taxon>
        <taxon>Rhabditoidea</taxon>
        <taxon>Rhabditidae</taxon>
        <taxon>Peloderinae</taxon>
        <taxon>Caenorhabditis</taxon>
    </lineage>
</organism>
<evidence type="ECO:0000256" key="3">
    <source>
        <dbReference type="SAM" id="Phobius"/>
    </source>
</evidence>
<feature type="coiled-coil region" evidence="1">
    <location>
        <begin position="345"/>
        <end position="381"/>
    </location>
</feature>
<keyword evidence="3" id="KW-0812">Transmembrane</keyword>
<dbReference type="Pfam" id="PF00646">
    <property type="entry name" value="F-box"/>
    <property type="match status" value="1"/>
</dbReference>
<evidence type="ECO:0000313" key="5">
    <source>
        <dbReference type="EMBL" id="EFO95377.1"/>
    </source>
</evidence>
<dbReference type="EMBL" id="DS268409">
    <property type="protein sequence ID" value="EFO95377.1"/>
    <property type="molecule type" value="Genomic_DNA"/>
</dbReference>
<evidence type="ECO:0000256" key="2">
    <source>
        <dbReference type="SAM" id="MobiDB-lite"/>
    </source>
</evidence>
<name>E3LJ09_CAERE</name>
<dbReference type="HOGENOM" id="CLU_326850_0_0_1"/>
<dbReference type="SMART" id="SM00256">
    <property type="entry name" value="FBOX"/>
    <property type="match status" value="1"/>
</dbReference>
<feature type="domain" description="F-box" evidence="4">
    <location>
        <begin position="407"/>
        <end position="447"/>
    </location>
</feature>
<dbReference type="Proteomes" id="UP000008281">
    <property type="component" value="Unassembled WGS sequence"/>
</dbReference>
<keyword evidence="3" id="KW-0472">Membrane</keyword>
<reference evidence="5" key="1">
    <citation type="submission" date="2007-07" db="EMBL/GenBank/DDBJ databases">
        <title>PCAP assembly of the Caenorhabditis remanei genome.</title>
        <authorList>
            <consortium name="The Caenorhabditis remanei Sequencing Consortium"/>
            <person name="Wilson R.K."/>
        </authorList>
    </citation>
    <scope>NUCLEOTIDE SEQUENCE [LARGE SCALE GENOMIC DNA]</scope>
    <source>
        <strain evidence="5">PB4641</strain>
    </source>
</reference>
<gene>
    <name evidence="5" type="ORF">CRE_09082</name>
</gene>
<sequence>MLKSSGLPKKFVPRIRLAVKEDKCLIVVYIDVDDFERFEIIQTSSGTANIYQMRNTYDRRNVKPQHFSIPSDEDSFSSILFGTSAILKHYINDPTIIGTFELEFSERDEMKQEKIVEDIERHLKLIDGPDSKLLIKKLVTNSVVHENVAAYALALLFQFDGGIGDTNAEKLVIHSKAAFPIQAFDNVFELTNNGDMYRKWRYCNSMITCYGSEGVSLLYKLAEETECFATLRFSQKYGSCVFDDQKFPIRRLNEKVELKRFVNKERNQVTRMNKSACGVWFHCLSLENEKKYEEYFKKETCGLRWFCKECSDPFEYWFYHNLPRRVYHETEWCDVVDRPESKEKLLKYEKELEVVKAKVEIEEKEKQKELEEEKQRIWEEQVSFFVTSHVLILLVFQNLPRNCWTRLPLELKHEVIKKLDLMSRHAMRTVSRRDRVAVDSSHFHVPRVRLSIKEDKCMLMVYTGIETFLRLELRRGKGGVAIYKLENSYNMKEAGIKQIPKTALLPLSISILKSLFLYKSVLLGTMEIEFFGKDELIHIELTSQILKRLWKEIGEKRSFRVKRLVFSPNMSREIQGFFVGLFGDNTVREEARVDEILIGADHLVPEVLVTKVCIQDEMNLRNTRTAHNMLKWVRDDVLGRMKWFENAYDVGFTSMRFSKPYKFPAGGFEVVSNEMLNEHVKMSRCVNKEENLVLRMNQSSCGFWMNMVKAENEAEYLEYFKTETCGLDTLCKKCCDPFDYWFYRTLPRRLYYEPEWCDVVLCQTEEVRPSVEYLAGCAGKLIKDIVAEEKLFIPDEKNQVKSWGFRKMVENVERSSESEESGESSKVEEVEQEVEVEEKSSETICELRVEASSEFSKNVYHFIDVILFSIMFFYMLYSFVH</sequence>
<protein>
    <recommendedName>
        <fullName evidence="4">F-box domain-containing protein</fullName>
    </recommendedName>
</protein>
<keyword evidence="1" id="KW-0175">Coiled coil</keyword>
<dbReference type="InParanoid" id="E3LJ09"/>
<evidence type="ECO:0000256" key="1">
    <source>
        <dbReference type="SAM" id="Coils"/>
    </source>
</evidence>
<feature type="compositionally biased region" description="Basic and acidic residues" evidence="2">
    <location>
        <begin position="814"/>
        <end position="829"/>
    </location>
</feature>
<feature type="region of interest" description="Disordered" evidence="2">
    <location>
        <begin position="814"/>
        <end position="837"/>
    </location>
</feature>
<feature type="transmembrane region" description="Helical" evidence="3">
    <location>
        <begin position="859"/>
        <end position="880"/>
    </location>
</feature>
<dbReference type="InterPro" id="IPR001810">
    <property type="entry name" value="F-box_dom"/>
</dbReference>
<keyword evidence="3" id="KW-1133">Transmembrane helix</keyword>
<accession>E3LJ09</accession>
<dbReference type="PANTHER" id="PTHR35366">
    <property type="entry name" value="PROTEIN CBG18620"/>
    <property type="match status" value="1"/>
</dbReference>